<dbReference type="RefSeq" id="WP_230757254.1">
    <property type="nucleotide sequence ID" value="NZ_JAINWA010000003.1"/>
</dbReference>
<protein>
    <submittedName>
        <fullName evidence="2">Uncharacterized protein</fullName>
    </submittedName>
</protein>
<evidence type="ECO:0000313" key="3">
    <source>
        <dbReference type="Proteomes" id="UP001198163"/>
    </source>
</evidence>
<reference evidence="2" key="1">
    <citation type="submission" date="2021-08" db="EMBL/GenBank/DDBJ databases">
        <title>Comparative analyses of Brucepasteria parasyntrophica and Teretinema zuelzerae.</title>
        <authorList>
            <person name="Song Y."/>
            <person name="Brune A."/>
        </authorList>
    </citation>
    <scope>NUCLEOTIDE SEQUENCE</scope>
    <source>
        <strain evidence="2">DSM 1903</strain>
    </source>
</reference>
<organism evidence="2 3">
    <name type="scientific">Teretinema zuelzerae</name>
    <dbReference type="NCBI Taxonomy" id="156"/>
    <lineage>
        <taxon>Bacteria</taxon>
        <taxon>Pseudomonadati</taxon>
        <taxon>Spirochaetota</taxon>
        <taxon>Spirochaetia</taxon>
        <taxon>Spirochaetales</taxon>
        <taxon>Treponemataceae</taxon>
        <taxon>Teretinema</taxon>
    </lineage>
</organism>
<keyword evidence="3" id="KW-1185">Reference proteome</keyword>
<sequence>MPSYAIIIPAAALCLLPACAAVVLLRLRKALRAVGPAIEKFSGKIRLQFIGVILASPLLVSLLFIRSFDPLSTFAIAGTGVIGFYIACQDLFFSRYCGVYARGIVWNGSWIEFVSVESWRRLDPYSLSLLLTGREKRIFAFPDSALLDRVSAVLARLMPPEEYADGLS</sequence>
<gene>
    <name evidence="2" type="ORF">K7J14_13280</name>
</gene>
<evidence type="ECO:0000313" key="2">
    <source>
        <dbReference type="EMBL" id="MCD1655664.1"/>
    </source>
</evidence>
<name>A0AAE3JMF3_9SPIR</name>
<feature type="transmembrane region" description="Helical" evidence="1">
    <location>
        <begin position="6"/>
        <end position="27"/>
    </location>
</feature>
<dbReference type="AlphaFoldDB" id="A0AAE3JMF3"/>
<evidence type="ECO:0000256" key="1">
    <source>
        <dbReference type="SAM" id="Phobius"/>
    </source>
</evidence>
<dbReference type="Proteomes" id="UP001198163">
    <property type="component" value="Unassembled WGS sequence"/>
</dbReference>
<dbReference type="EMBL" id="JAINWA010000003">
    <property type="protein sequence ID" value="MCD1655664.1"/>
    <property type="molecule type" value="Genomic_DNA"/>
</dbReference>
<keyword evidence="1" id="KW-0812">Transmembrane</keyword>
<feature type="transmembrane region" description="Helical" evidence="1">
    <location>
        <begin position="71"/>
        <end position="93"/>
    </location>
</feature>
<keyword evidence="1" id="KW-1133">Transmembrane helix</keyword>
<comment type="caution">
    <text evidence="2">The sequence shown here is derived from an EMBL/GenBank/DDBJ whole genome shotgun (WGS) entry which is preliminary data.</text>
</comment>
<proteinExistence type="predicted"/>
<accession>A0AAE3JMF3</accession>
<keyword evidence="1" id="KW-0472">Membrane</keyword>
<feature type="transmembrane region" description="Helical" evidence="1">
    <location>
        <begin position="47"/>
        <end position="65"/>
    </location>
</feature>